<organism evidence="2 3">
    <name type="scientific">Roseimaritima multifibrata</name>
    <dbReference type="NCBI Taxonomy" id="1930274"/>
    <lineage>
        <taxon>Bacteria</taxon>
        <taxon>Pseudomonadati</taxon>
        <taxon>Planctomycetota</taxon>
        <taxon>Planctomycetia</taxon>
        <taxon>Pirellulales</taxon>
        <taxon>Pirellulaceae</taxon>
        <taxon>Roseimaritima</taxon>
    </lineage>
</organism>
<feature type="transmembrane region" description="Helical" evidence="1">
    <location>
        <begin position="38"/>
        <end position="58"/>
    </location>
</feature>
<name>A0A517MHX2_9BACT</name>
<feature type="transmembrane region" description="Helical" evidence="1">
    <location>
        <begin position="193"/>
        <end position="211"/>
    </location>
</feature>
<gene>
    <name evidence="2" type="ORF">FF011L_32590</name>
</gene>
<dbReference type="EMBL" id="CP036262">
    <property type="protein sequence ID" value="QDS94480.1"/>
    <property type="molecule type" value="Genomic_DNA"/>
</dbReference>
<sequence length="371" mass="40249">MATYIALLGFLFAAYSIVANDAIQTLGTFLSSNAKRPWWVLWAFASTVLMMVFIYGWLTHDGDVAFGRLSKFPVPVGGITWLHLIPPLVILFLTRFGIPVSTTFLVLAVFAPGNLGSMLTKSMIGYLVAFIVGILVYLVITKTFEKRMIATALSPPKPYWVALQWISTGFLWSQWLVHDLANIFVYLPRKLSVLYFVFAAVVMLALHAIIFARRGGPIQAIVNSKTNTSDIRSATVIDFIYAIILIVFKEHSNMPMSTTWVFLGLLAGRETAIGVLLKVRPIKQTSGIIARDAGKAVAGLVVSAGLAFALPALHRAVSGDSTSTALQTESKSIAHPIATASPEVMPTPEGGEPRALVPVTLNLGTNDLRSS</sequence>
<keyword evidence="1" id="KW-0472">Membrane</keyword>
<dbReference type="AlphaFoldDB" id="A0A517MHX2"/>
<reference evidence="2 3" key="1">
    <citation type="submission" date="2019-02" db="EMBL/GenBank/DDBJ databases">
        <title>Deep-cultivation of Planctomycetes and their phenomic and genomic characterization uncovers novel biology.</title>
        <authorList>
            <person name="Wiegand S."/>
            <person name="Jogler M."/>
            <person name="Boedeker C."/>
            <person name="Pinto D."/>
            <person name="Vollmers J."/>
            <person name="Rivas-Marin E."/>
            <person name="Kohn T."/>
            <person name="Peeters S.H."/>
            <person name="Heuer A."/>
            <person name="Rast P."/>
            <person name="Oberbeckmann S."/>
            <person name="Bunk B."/>
            <person name="Jeske O."/>
            <person name="Meyerdierks A."/>
            <person name="Storesund J.E."/>
            <person name="Kallscheuer N."/>
            <person name="Luecker S."/>
            <person name="Lage O.M."/>
            <person name="Pohl T."/>
            <person name="Merkel B.J."/>
            <person name="Hornburger P."/>
            <person name="Mueller R.-W."/>
            <person name="Bruemmer F."/>
            <person name="Labrenz M."/>
            <person name="Spormann A.M."/>
            <person name="Op den Camp H."/>
            <person name="Overmann J."/>
            <person name="Amann R."/>
            <person name="Jetten M.S.M."/>
            <person name="Mascher T."/>
            <person name="Medema M.H."/>
            <person name="Devos D.P."/>
            <person name="Kaster A.-K."/>
            <person name="Ovreas L."/>
            <person name="Rohde M."/>
            <person name="Galperin M.Y."/>
            <person name="Jogler C."/>
        </authorList>
    </citation>
    <scope>NUCLEOTIDE SEQUENCE [LARGE SCALE GENOMIC DNA]</scope>
    <source>
        <strain evidence="2 3">FF011L</strain>
    </source>
</reference>
<feature type="transmembrane region" description="Helical" evidence="1">
    <location>
        <begin position="260"/>
        <end position="277"/>
    </location>
</feature>
<feature type="transmembrane region" description="Helical" evidence="1">
    <location>
        <begin position="79"/>
        <end position="111"/>
    </location>
</feature>
<dbReference type="KEGG" id="rml:FF011L_32590"/>
<evidence type="ECO:0000313" key="3">
    <source>
        <dbReference type="Proteomes" id="UP000320672"/>
    </source>
</evidence>
<feature type="transmembrane region" description="Helical" evidence="1">
    <location>
        <begin position="297"/>
        <end position="314"/>
    </location>
</feature>
<evidence type="ECO:0000256" key="1">
    <source>
        <dbReference type="SAM" id="Phobius"/>
    </source>
</evidence>
<feature type="transmembrane region" description="Helical" evidence="1">
    <location>
        <begin position="161"/>
        <end position="187"/>
    </location>
</feature>
<proteinExistence type="predicted"/>
<feature type="transmembrane region" description="Helical" evidence="1">
    <location>
        <begin position="123"/>
        <end position="140"/>
    </location>
</feature>
<evidence type="ECO:0008006" key="4">
    <source>
        <dbReference type="Google" id="ProtNLM"/>
    </source>
</evidence>
<keyword evidence="3" id="KW-1185">Reference proteome</keyword>
<keyword evidence="1" id="KW-0812">Transmembrane</keyword>
<protein>
    <recommendedName>
        <fullName evidence="4">Phosphate transporter family protein</fullName>
    </recommendedName>
</protein>
<dbReference type="RefSeq" id="WP_218932655.1">
    <property type="nucleotide sequence ID" value="NZ_CP036262.1"/>
</dbReference>
<feature type="transmembrane region" description="Helical" evidence="1">
    <location>
        <begin position="231"/>
        <end position="248"/>
    </location>
</feature>
<dbReference type="Proteomes" id="UP000320672">
    <property type="component" value="Chromosome"/>
</dbReference>
<evidence type="ECO:0000313" key="2">
    <source>
        <dbReference type="EMBL" id="QDS94480.1"/>
    </source>
</evidence>
<keyword evidence="1" id="KW-1133">Transmembrane helix</keyword>
<accession>A0A517MHX2</accession>